<dbReference type="InterPro" id="IPR013321">
    <property type="entry name" value="Arc_rbn_hlx_hlx"/>
</dbReference>
<organism evidence="1 3">
    <name type="scientific">Treponema socranskii subsp. socranskii VPI DR56BR1116 = ATCC 35536</name>
    <dbReference type="NCBI Taxonomy" id="1125725"/>
    <lineage>
        <taxon>Bacteria</taxon>
        <taxon>Pseudomonadati</taxon>
        <taxon>Spirochaetota</taxon>
        <taxon>Spirochaetia</taxon>
        <taxon>Spirochaetales</taxon>
        <taxon>Treponemataceae</taxon>
        <taxon>Treponema</taxon>
    </lineage>
</organism>
<keyword evidence="4" id="KW-1185">Reference proteome</keyword>
<evidence type="ECO:0000313" key="2">
    <source>
        <dbReference type="EMBL" id="ERK00446.1"/>
    </source>
</evidence>
<dbReference type="GO" id="GO:0006355">
    <property type="term" value="P:regulation of DNA-templated transcription"/>
    <property type="evidence" value="ECO:0007669"/>
    <property type="project" value="InterPro"/>
</dbReference>
<protein>
    <submittedName>
        <fullName evidence="1">Ribbon-helix-helix protein, CopG family</fullName>
    </submittedName>
</protein>
<dbReference type="RefSeq" id="WP_021329171.1">
    <property type="nucleotide sequence ID" value="NZ_AUZJ01000002.1"/>
</dbReference>
<reference evidence="3 4" key="1">
    <citation type="submission" date="2013-08" db="EMBL/GenBank/DDBJ databases">
        <authorList>
            <person name="Durkin A.S."/>
            <person name="Haft D.R."/>
            <person name="McCorrison J."/>
            <person name="Torralba M."/>
            <person name="Gillis M."/>
            <person name="Haft D.H."/>
            <person name="Methe B."/>
            <person name="Sutton G."/>
            <person name="Nelson K.E."/>
        </authorList>
    </citation>
    <scope>NUCLEOTIDE SEQUENCE [LARGE SCALE GENOMIC DNA]</scope>
    <source>
        <strain evidence="2 4">ATCC 35536</strain>
        <strain evidence="1 3">VPI DR56BR1116</strain>
    </source>
</reference>
<dbReference type="OrthoDB" id="9958023at2"/>
<gene>
    <name evidence="2" type="ORF">HMPREF0860_1044</name>
    <name evidence="1" type="ORF">HMPREF1325_1852</name>
</gene>
<dbReference type="EMBL" id="AVQI01000067">
    <property type="protein sequence ID" value="ERK00446.1"/>
    <property type="molecule type" value="Genomic_DNA"/>
</dbReference>
<evidence type="ECO:0000313" key="1">
    <source>
        <dbReference type="EMBL" id="ERF61907.1"/>
    </source>
</evidence>
<accession>U2L7X3</accession>
<evidence type="ECO:0000313" key="4">
    <source>
        <dbReference type="Proteomes" id="UP000016646"/>
    </source>
</evidence>
<dbReference type="AlphaFoldDB" id="U2L7X3"/>
<dbReference type="Gene3D" id="1.10.1220.10">
    <property type="entry name" value="Met repressor-like"/>
    <property type="match status" value="1"/>
</dbReference>
<evidence type="ECO:0000313" key="3">
    <source>
        <dbReference type="Proteomes" id="UP000016412"/>
    </source>
</evidence>
<dbReference type="Proteomes" id="UP000016412">
    <property type="component" value="Unassembled WGS sequence"/>
</dbReference>
<comment type="caution">
    <text evidence="1">The sequence shown here is derived from an EMBL/GenBank/DDBJ whole genome shotgun (WGS) entry which is preliminary data.</text>
</comment>
<dbReference type="EMBL" id="AUZJ01000002">
    <property type="protein sequence ID" value="ERF61907.1"/>
    <property type="molecule type" value="Genomic_DNA"/>
</dbReference>
<dbReference type="PATRIC" id="fig|1125725.3.peg.108"/>
<dbReference type="Proteomes" id="UP000016646">
    <property type="component" value="Unassembled WGS sequence"/>
</dbReference>
<dbReference type="STRING" id="1125725.HMPREF1325_1852"/>
<name>U2L7X3_TRESO</name>
<proteinExistence type="predicted"/>
<sequence length="113" mass="12291">MGGKRISITITDEQQKALEEMAQTEGLGRSAALVRSITLKALRSANRSGNVAEIVMSLENSDEVTEYVRLKRFGTVASFATYAMENFMQRNPLTAAQKALVGKNIKVDEVGAP</sequence>